<reference evidence="2 3" key="1">
    <citation type="journal article" date="2016" name="Mol. Biol. Evol.">
        <title>Comparative Genomics of Early-Diverging Mushroom-Forming Fungi Provides Insights into the Origins of Lignocellulose Decay Capabilities.</title>
        <authorList>
            <person name="Nagy L.G."/>
            <person name="Riley R."/>
            <person name="Tritt A."/>
            <person name="Adam C."/>
            <person name="Daum C."/>
            <person name="Floudas D."/>
            <person name="Sun H."/>
            <person name="Yadav J.S."/>
            <person name="Pangilinan J."/>
            <person name="Larsson K.H."/>
            <person name="Matsuura K."/>
            <person name="Barry K."/>
            <person name="Labutti K."/>
            <person name="Kuo R."/>
            <person name="Ohm R.A."/>
            <person name="Bhattacharya S.S."/>
            <person name="Shirouzu T."/>
            <person name="Yoshinaga Y."/>
            <person name="Martin F.M."/>
            <person name="Grigoriev I.V."/>
            <person name="Hibbett D.S."/>
        </authorList>
    </citation>
    <scope>NUCLEOTIDE SEQUENCE [LARGE SCALE GENOMIC DNA]</scope>
    <source>
        <strain evidence="2 3">HHB12029</strain>
    </source>
</reference>
<proteinExistence type="predicted"/>
<dbReference type="EMBL" id="KV426169">
    <property type="protein sequence ID" value="KZV85997.1"/>
    <property type="molecule type" value="Genomic_DNA"/>
</dbReference>
<gene>
    <name evidence="2" type="ORF">EXIGLDRAFT_841076</name>
</gene>
<protein>
    <submittedName>
        <fullName evidence="2">Uncharacterized protein</fullName>
    </submittedName>
</protein>
<dbReference type="Proteomes" id="UP000077266">
    <property type="component" value="Unassembled WGS sequence"/>
</dbReference>
<evidence type="ECO:0000313" key="2">
    <source>
        <dbReference type="EMBL" id="KZV85997.1"/>
    </source>
</evidence>
<dbReference type="InParanoid" id="A0A165E3N6"/>
<feature type="compositionally biased region" description="Basic and acidic residues" evidence="1">
    <location>
        <begin position="223"/>
        <end position="237"/>
    </location>
</feature>
<evidence type="ECO:0000313" key="3">
    <source>
        <dbReference type="Proteomes" id="UP000077266"/>
    </source>
</evidence>
<keyword evidence="3" id="KW-1185">Reference proteome</keyword>
<feature type="compositionally biased region" description="Basic and acidic residues" evidence="1">
    <location>
        <begin position="1"/>
        <end position="19"/>
    </location>
</feature>
<feature type="region of interest" description="Disordered" evidence="1">
    <location>
        <begin position="1"/>
        <end position="23"/>
    </location>
</feature>
<sequence>MPRAFLDRDVKTSSRESTHTRPACHAQSSAFHDDFSSPTDQVPQACLPFVYYITATSWFDPHASSTCSSQSQLDISKCIMIPTTSPTELVLAAFNGLVQRAQDVTSRATLSPPDSSIVRPGSVTSRPALTDVVSTIHTAGREHDGSEASHDERLFTIRVHTNATALSQTLSNTSRELCSGDDAEIARPAHYIALDTAATEVSAADDIQHEVRVASGSRSRSAGLDREAQVGCASDDR</sequence>
<evidence type="ECO:0000256" key="1">
    <source>
        <dbReference type="SAM" id="MobiDB-lite"/>
    </source>
</evidence>
<name>A0A165E3N6_EXIGL</name>
<organism evidence="2 3">
    <name type="scientific">Exidia glandulosa HHB12029</name>
    <dbReference type="NCBI Taxonomy" id="1314781"/>
    <lineage>
        <taxon>Eukaryota</taxon>
        <taxon>Fungi</taxon>
        <taxon>Dikarya</taxon>
        <taxon>Basidiomycota</taxon>
        <taxon>Agaricomycotina</taxon>
        <taxon>Agaricomycetes</taxon>
        <taxon>Auriculariales</taxon>
        <taxon>Exidiaceae</taxon>
        <taxon>Exidia</taxon>
    </lineage>
</organism>
<feature type="region of interest" description="Disordered" evidence="1">
    <location>
        <begin position="214"/>
        <end position="237"/>
    </location>
</feature>
<accession>A0A165E3N6</accession>
<dbReference type="AlphaFoldDB" id="A0A165E3N6"/>